<dbReference type="EMBL" id="KZ851905">
    <property type="protein sequence ID" value="RDH23050.1"/>
    <property type="molecule type" value="Genomic_DNA"/>
</dbReference>
<dbReference type="Pfam" id="PF01370">
    <property type="entry name" value="Epimerase"/>
    <property type="match status" value="1"/>
</dbReference>
<accession>A0A370CA08</accession>
<evidence type="ECO:0000256" key="2">
    <source>
        <dbReference type="ARBA" id="ARBA00023445"/>
    </source>
</evidence>
<dbReference type="InterPro" id="IPR001509">
    <property type="entry name" value="Epimerase_deHydtase"/>
</dbReference>
<gene>
    <name evidence="4" type="ORF">M747DRAFT_362975</name>
</gene>
<evidence type="ECO:0000313" key="4">
    <source>
        <dbReference type="EMBL" id="RDH23050.1"/>
    </source>
</evidence>
<reference evidence="4 5" key="1">
    <citation type="submission" date="2018-07" db="EMBL/GenBank/DDBJ databases">
        <title>Section-level genome sequencing of Aspergillus section Nigri to investigate inter- and intra-species variation.</title>
        <authorList>
            <consortium name="DOE Joint Genome Institute"/>
            <person name="Vesth T.C."/>
            <person name="Nybo J.L."/>
            <person name="Theobald S."/>
            <person name="Frisvad J.C."/>
            <person name="Larsen T.O."/>
            <person name="Nielsen K.F."/>
            <person name="Hoof J.B."/>
            <person name="Brandl J."/>
            <person name="Salamov A."/>
            <person name="Riley R."/>
            <person name="Gladden J.M."/>
            <person name="Phatale P."/>
            <person name="Nielsen M.T."/>
            <person name="Lyhne E.K."/>
            <person name="Kogle M.E."/>
            <person name="Strasser K."/>
            <person name="McDonnell E."/>
            <person name="Barry K."/>
            <person name="Clum A."/>
            <person name="Chen C."/>
            <person name="Nolan M."/>
            <person name="Sandor L."/>
            <person name="Kuo A."/>
            <person name="Lipzen A."/>
            <person name="Hainaut M."/>
            <person name="Drula E."/>
            <person name="Tsang A."/>
            <person name="Magnuson J.K."/>
            <person name="Henrissat B."/>
            <person name="Wiebenga A."/>
            <person name="Simmons B.A."/>
            <person name="Makela M.R."/>
            <person name="De vries R.P."/>
            <person name="Grigoriev I.V."/>
            <person name="Mortensen U.H."/>
            <person name="Baker S.E."/>
            <person name="Andersen M.R."/>
        </authorList>
    </citation>
    <scope>NUCLEOTIDE SEQUENCE [LARGE SCALE GENOMIC DNA]</scope>
    <source>
        <strain evidence="4 5">ATCC 13496</strain>
    </source>
</reference>
<dbReference type="InterPro" id="IPR036291">
    <property type="entry name" value="NAD(P)-bd_dom_sf"/>
</dbReference>
<keyword evidence="1" id="KW-0560">Oxidoreductase</keyword>
<protein>
    <submittedName>
        <fullName evidence="4">NAD(P)-binding protein</fullName>
    </submittedName>
</protein>
<proteinExistence type="inferred from homology"/>
<dbReference type="InterPro" id="IPR050425">
    <property type="entry name" value="NAD(P)_dehydrat-like"/>
</dbReference>
<dbReference type="PANTHER" id="PTHR10366">
    <property type="entry name" value="NAD DEPENDENT EPIMERASE/DEHYDRATASE"/>
    <property type="match status" value="1"/>
</dbReference>
<feature type="domain" description="NAD-dependent epimerase/dehydratase" evidence="3">
    <location>
        <begin position="4"/>
        <end position="249"/>
    </location>
</feature>
<dbReference type="AlphaFoldDB" id="A0A370CA08"/>
<dbReference type="SUPFAM" id="SSF51735">
    <property type="entry name" value="NAD(P)-binding Rossmann-fold domains"/>
    <property type="match status" value="1"/>
</dbReference>
<dbReference type="VEuPathDB" id="FungiDB:M747DRAFT_362975"/>
<name>A0A370CA08_ASPNG</name>
<comment type="similarity">
    <text evidence="2">Belongs to the NAD(P)-dependent epimerase/dehydratase family. Dihydroflavonol-4-reductase subfamily.</text>
</comment>
<evidence type="ECO:0000256" key="1">
    <source>
        <dbReference type="ARBA" id="ARBA00023002"/>
    </source>
</evidence>
<dbReference type="PANTHER" id="PTHR10366:SF564">
    <property type="entry name" value="STEROL-4-ALPHA-CARBOXYLATE 3-DEHYDROGENASE, DECARBOXYLATING"/>
    <property type="match status" value="1"/>
</dbReference>
<evidence type="ECO:0000313" key="5">
    <source>
        <dbReference type="Proteomes" id="UP000253845"/>
    </source>
</evidence>
<dbReference type="FunFam" id="3.40.50.720:FF:000085">
    <property type="entry name" value="Dihydroflavonol reductase"/>
    <property type="match status" value="1"/>
</dbReference>
<dbReference type="Gene3D" id="3.40.50.720">
    <property type="entry name" value="NAD(P)-binding Rossmann-like Domain"/>
    <property type="match status" value="1"/>
</dbReference>
<dbReference type="Proteomes" id="UP000253845">
    <property type="component" value="Unassembled WGS sequence"/>
</dbReference>
<organism evidence="4 5">
    <name type="scientific">Aspergillus niger ATCC 13496</name>
    <dbReference type="NCBI Taxonomy" id="1353008"/>
    <lineage>
        <taxon>Eukaryota</taxon>
        <taxon>Fungi</taxon>
        <taxon>Dikarya</taxon>
        <taxon>Ascomycota</taxon>
        <taxon>Pezizomycotina</taxon>
        <taxon>Eurotiomycetes</taxon>
        <taxon>Eurotiomycetidae</taxon>
        <taxon>Eurotiales</taxon>
        <taxon>Aspergillaceae</taxon>
        <taxon>Aspergillus</taxon>
        <taxon>Aspergillus subgen. Circumdati</taxon>
    </lineage>
</organism>
<sequence>MPTALVTGGTGFIALHVIKLLVEQGHKVHTTVRSLRNPTKCKPILDLQFRYPGQISLFEADLTKDGSFLQAMEGCHFVYHIASPFLVPSQIKDGLRDCVEPALRGTRNVLESVNQCQSVQRVILTSSVAAMYGDCIEIHSVNKGTLMESLWNETSSVTNNPYHYSKVIAEREAWKIHAAQDRWDLVVLNPGLVLGPSMTPESVSGSLFMIENMFRGNNRMGVPELYYPVVDVRDVAEAHVRAGNMPNANGRYIIAGSGETFSLLELANMARSVHRDPRVLPNRNLPRVIVYLAGPFVGVSRGWISRNLGVRFSVDNGRSVRELGMEYRSVEGAIKDHYEAWVEREKGR</sequence>
<evidence type="ECO:0000259" key="3">
    <source>
        <dbReference type="Pfam" id="PF01370"/>
    </source>
</evidence>
<dbReference type="GO" id="GO:0016616">
    <property type="term" value="F:oxidoreductase activity, acting on the CH-OH group of donors, NAD or NADP as acceptor"/>
    <property type="evidence" value="ECO:0007669"/>
    <property type="project" value="TreeGrafter"/>
</dbReference>